<protein>
    <submittedName>
        <fullName evidence="1">Uncharacterized protein</fullName>
    </submittedName>
</protein>
<evidence type="ECO:0000313" key="2">
    <source>
        <dbReference type="Proteomes" id="UP000544122"/>
    </source>
</evidence>
<dbReference type="RefSeq" id="WP_171578030.1">
    <property type="nucleotide sequence ID" value="NZ_JAAVLX010000002.1"/>
</dbReference>
<gene>
    <name evidence="1" type="ORF">HCN58_03580</name>
</gene>
<reference evidence="1 2" key="1">
    <citation type="submission" date="2020-03" db="EMBL/GenBank/DDBJ databases">
        <title>Bradyrhizobium diversity isolated from nodules of Indigofera sp.</title>
        <authorList>
            <person name="Klepa M."/>
            <person name="Helene L."/>
            <person name="Hungria M."/>
        </authorList>
    </citation>
    <scope>NUCLEOTIDE SEQUENCE [LARGE SCALE GENOMIC DNA]</scope>
    <source>
        <strain evidence="1 2">WSM 1791</strain>
    </source>
</reference>
<dbReference type="EMBL" id="JAAVLX010000002">
    <property type="protein sequence ID" value="NOJ38703.1"/>
    <property type="molecule type" value="Genomic_DNA"/>
</dbReference>
<organism evidence="1 2">
    <name type="scientific">Bradyrhizobium australiense</name>
    <dbReference type="NCBI Taxonomy" id="2721161"/>
    <lineage>
        <taxon>Bacteria</taxon>
        <taxon>Pseudomonadati</taxon>
        <taxon>Pseudomonadota</taxon>
        <taxon>Alphaproteobacteria</taxon>
        <taxon>Hyphomicrobiales</taxon>
        <taxon>Nitrobacteraceae</taxon>
        <taxon>Bradyrhizobium</taxon>
    </lineage>
</organism>
<dbReference type="Proteomes" id="UP000544122">
    <property type="component" value="Unassembled WGS sequence"/>
</dbReference>
<accession>A0A7Y4GMV1</accession>
<sequence>MAWTKSPQSLIDLFDKSVPSGEAIAPKAKPQKRKQLPRSVKGVEHEEVCAVALRI</sequence>
<name>A0A7Y4GMV1_9BRAD</name>
<comment type="caution">
    <text evidence="1">The sequence shown here is derived from an EMBL/GenBank/DDBJ whole genome shotgun (WGS) entry which is preliminary data.</text>
</comment>
<keyword evidence="2" id="KW-1185">Reference proteome</keyword>
<evidence type="ECO:0000313" key="1">
    <source>
        <dbReference type="EMBL" id="NOJ38703.1"/>
    </source>
</evidence>
<proteinExistence type="predicted"/>
<dbReference type="AlphaFoldDB" id="A0A7Y4GMV1"/>